<reference evidence="2" key="1">
    <citation type="submission" date="2011-04" db="EMBL/GenBank/DDBJ databases">
        <title>The complete genome of Treponema brennaborense DSM 12168.</title>
        <authorList>
            <person name="Lucas S."/>
            <person name="Han J."/>
            <person name="Lapidus A."/>
            <person name="Bruce D."/>
            <person name="Goodwin L."/>
            <person name="Pitluck S."/>
            <person name="Peters L."/>
            <person name="Kyrpides N."/>
            <person name="Mavromatis K."/>
            <person name="Ivanova N."/>
            <person name="Mikhailova N."/>
            <person name="Pagani I."/>
            <person name="Teshima H."/>
            <person name="Detter J.C."/>
            <person name="Tapia R."/>
            <person name="Han C."/>
            <person name="Land M."/>
            <person name="Hauser L."/>
            <person name="Markowitz V."/>
            <person name="Cheng J.-F."/>
            <person name="Hugenholtz P."/>
            <person name="Woyke T."/>
            <person name="Wu D."/>
            <person name="Gronow S."/>
            <person name="Wellnitz S."/>
            <person name="Brambilla E."/>
            <person name="Klenk H.-P."/>
            <person name="Eisen J.A."/>
        </authorList>
    </citation>
    <scope>NUCLEOTIDE SEQUENCE [LARGE SCALE GENOMIC DNA]</scope>
    <source>
        <strain evidence="2">DSM 12168 / CIP 105900 / DD5/3</strain>
    </source>
</reference>
<dbReference type="AlphaFoldDB" id="F4LNN1"/>
<dbReference type="STRING" id="906968.Trebr_0441"/>
<dbReference type="OrthoDB" id="9814612at2"/>
<dbReference type="RefSeq" id="WP_013757604.1">
    <property type="nucleotide sequence ID" value="NC_015500.1"/>
</dbReference>
<protein>
    <recommendedName>
        <fullName evidence="3">Glycosyl transferase group 1</fullName>
    </recommendedName>
</protein>
<dbReference type="Gene3D" id="3.40.50.2000">
    <property type="entry name" value="Glycogen Phosphorylase B"/>
    <property type="match status" value="1"/>
</dbReference>
<accession>F4LNN1</accession>
<proteinExistence type="predicted"/>
<organism evidence="1 2">
    <name type="scientific">Treponema brennaborense (strain DSM 12168 / CIP 105900 / DD5/3)</name>
    <dbReference type="NCBI Taxonomy" id="906968"/>
    <lineage>
        <taxon>Bacteria</taxon>
        <taxon>Pseudomonadati</taxon>
        <taxon>Spirochaetota</taxon>
        <taxon>Spirochaetia</taxon>
        <taxon>Spirochaetales</taxon>
        <taxon>Treponemataceae</taxon>
        <taxon>Treponema</taxon>
    </lineage>
</organism>
<dbReference type="eggNOG" id="COG0438">
    <property type="taxonomic scope" value="Bacteria"/>
</dbReference>
<evidence type="ECO:0000313" key="2">
    <source>
        <dbReference type="Proteomes" id="UP000006546"/>
    </source>
</evidence>
<sequence length="371" mass="43023">MIVIKFIYHIFRNIFDTFLACIISFQKGTGPNDLYANCSELFITHTFGGGTRTFENNYLKNTKNIFIMRNVRGFKTKYITVNKYGEKKHYVFNVKKLDYLFQNLRPSKITVSSIIPYTNCKRMLESIIEYKNKTNASVCYMIHDFHCICPNFTLLAKDFSCNLDCSTHKCKINADIIEWRLIWKNFFSEIDEIRVFSESSKDMILQAYPDLHTDKFNIQPHDLSYCHFKPYKIRTEEPARIAIVGSCNTVAKGNKIVNDLVTYYDKKEIVLFGKIPLNGKARRNKVVLNFGPYKNDELPYLMEKYNINTVIFPSVCAETFSYTVSELIMFGINIICFDIGAQAEKVRNYEQGFIAPEISANAVITILENIV</sequence>
<keyword evidence="2" id="KW-1185">Reference proteome</keyword>
<dbReference type="EMBL" id="CP002696">
    <property type="protein sequence ID" value="AEE15885.1"/>
    <property type="molecule type" value="Genomic_DNA"/>
</dbReference>
<dbReference type="Proteomes" id="UP000006546">
    <property type="component" value="Chromosome"/>
</dbReference>
<dbReference type="KEGG" id="tbe:Trebr_0441"/>
<gene>
    <name evidence="1" type="ordered locus">Trebr_0441</name>
</gene>
<dbReference type="SUPFAM" id="SSF53756">
    <property type="entry name" value="UDP-Glycosyltransferase/glycogen phosphorylase"/>
    <property type="match status" value="1"/>
</dbReference>
<name>F4LNN1_TREBD</name>
<evidence type="ECO:0008006" key="3">
    <source>
        <dbReference type="Google" id="ProtNLM"/>
    </source>
</evidence>
<evidence type="ECO:0000313" key="1">
    <source>
        <dbReference type="EMBL" id="AEE15885.1"/>
    </source>
</evidence>
<dbReference type="HOGENOM" id="CLU_709140_0_0_12"/>